<dbReference type="Proteomes" id="UP001057402">
    <property type="component" value="Chromosome 12"/>
</dbReference>
<name>A0ACB9L5D1_9MYRT</name>
<evidence type="ECO:0000313" key="1">
    <source>
        <dbReference type="EMBL" id="KAI4304755.1"/>
    </source>
</evidence>
<protein>
    <submittedName>
        <fullName evidence="1">Uncharacterized protein</fullName>
    </submittedName>
</protein>
<dbReference type="EMBL" id="CM042891">
    <property type="protein sequence ID" value="KAI4304755.1"/>
    <property type="molecule type" value="Genomic_DNA"/>
</dbReference>
<organism evidence="1 2">
    <name type="scientific">Melastoma candidum</name>
    <dbReference type="NCBI Taxonomy" id="119954"/>
    <lineage>
        <taxon>Eukaryota</taxon>
        <taxon>Viridiplantae</taxon>
        <taxon>Streptophyta</taxon>
        <taxon>Embryophyta</taxon>
        <taxon>Tracheophyta</taxon>
        <taxon>Spermatophyta</taxon>
        <taxon>Magnoliopsida</taxon>
        <taxon>eudicotyledons</taxon>
        <taxon>Gunneridae</taxon>
        <taxon>Pentapetalae</taxon>
        <taxon>rosids</taxon>
        <taxon>malvids</taxon>
        <taxon>Myrtales</taxon>
        <taxon>Melastomataceae</taxon>
        <taxon>Melastomatoideae</taxon>
        <taxon>Melastomateae</taxon>
        <taxon>Melastoma</taxon>
    </lineage>
</organism>
<sequence>MQQLRDDREKRKKLNLLNYEAVLHIYFIGVVSLAIILVCCSLLAGYWIGLKLVNYPGLFNFGHQLKRELILVSVDVGTACSGYCLVVFSLQAALNALEVLLSLLYLQLLFRQEDTLSAERVPQIFHQKKLKKIGIRSEDLSDALERWTKGSGIALPLQDS</sequence>
<evidence type="ECO:0000313" key="2">
    <source>
        <dbReference type="Proteomes" id="UP001057402"/>
    </source>
</evidence>
<gene>
    <name evidence="1" type="ORF">MLD38_040227</name>
</gene>
<proteinExistence type="predicted"/>
<accession>A0ACB9L5D1</accession>
<comment type="caution">
    <text evidence="1">The sequence shown here is derived from an EMBL/GenBank/DDBJ whole genome shotgun (WGS) entry which is preliminary data.</text>
</comment>
<keyword evidence="2" id="KW-1185">Reference proteome</keyword>
<reference evidence="2" key="1">
    <citation type="journal article" date="2023" name="Front. Plant Sci.">
        <title>Chromosomal-level genome assembly of Melastoma candidum provides insights into trichome evolution.</title>
        <authorList>
            <person name="Zhong Y."/>
            <person name="Wu W."/>
            <person name="Sun C."/>
            <person name="Zou P."/>
            <person name="Liu Y."/>
            <person name="Dai S."/>
            <person name="Zhou R."/>
        </authorList>
    </citation>
    <scope>NUCLEOTIDE SEQUENCE [LARGE SCALE GENOMIC DNA]</scope>
</reference>